<dbReference type="EMBL" id="OV121137">
    <property type="protein sequence ID" value="CAH0558658.1"/>
    <property type="molecule type" value="Genomic_DNA"/>
</dbReference>
<evidence type="ECO:0000256" key="1">
    <source>
        <dbReference type="SAM" id="Phobius"/>
    </source>
</evidence>
<dbReference type="OrthoDB" id="6162910at2759"/>
<dbReference type="AlphaFoldDB" id="A0A9P0B9J8"/>
<gene>
    <name evidence="4" type="ORF">MELIAE_LOCUS8936</name>
</gene>
<reference evidence="4" key="1">
    <citation type="submission" date="2021-12" db="EMBL/GenBank/DDBJ databases">
        <authorList>
            <person name="King R."/>
        </authorList>
    </citation>
    <scope>NUCLEOTIDE SEQUENCE</scope>
</reference>
<evidence type="ECO:0000313" key="5">
    <source>
        <dbReference type="Proteomes" id="UP001154078"/>
    </source>
</evidence>
<keyword evidence="2" id="KW-0732">Signal</keyword>
<dbReference type="Gene3D" id="3.30.70.960">
    <property type="entry name" value="SEA domain"/>
    <property type="match status" value="1"/>
</dbReference>
<evidence type="ECO:0000313" key="4">
    <source>
        <dbReference type="EMBL" id="CAH0558658.1"/>
    </source>
</evidence>
<accession>A0A9P0B9J8</accession>
<feature type="domain" description="SEA" evidence="3">
    <location>
        <begin position="778"/>
        <end position="887"/>
    </location>
</feature>
<dbReference type="InterPro" id="IPR000082">
    <property type="entry name" value="SEA_dom"/>
</dbReference>
<dbReference type="Pfam" id="PF01390">
    <property type="entry name" value="SEA"/>
    <property type="match status" value="1"/>
</dbReference>
<dbReference type="InterPro" id="IPR036364">
    <property type="entry name" value="SEA_dom_sf"/>
</dbReference>
<evidence type="ECO:0000256" key="2">
    <source>
        <dbReference type="SAM" id="SignalP"/>
    </source>
</evidence>
<keyword evidence="5" id="KW-1185">Reference proteome</keyword>
<keyword evidence="1" id="KW-0472">Membrane</keyword>
<sequence length="1050" mass="118952">MSFKVNLCCVLFICVQVCFGQKHFSSSTEDYIYEDNDEYHEDESYLLDEDFDTHVTQDLPNHENLYKNNDHTLRISIPTTHRPNYAKLLNNGYRESTTLNKLPKIRKLNRSAVLSKIDDKSIIKKTFTNLPNNNDETDRINKEYEDTVTEYYETIPTNLNLESVISVVTTKSVINNTVVPSFVTLSANKEDVSDIIVDTTDNWMVLGSIQTSKSISELRLFDIYDEEEKIKTNIKVGTIEGKLKSKSSTESLIDKLDRVQSDLSNRLLTADLKDTKNNLTIIQDNHGIINNTTENLKKNNEESKINIGFEFSDISTHLKHDTSYKKPSLKTKNIKEVLPKIQPVEDISKFLPPSFATNSSIKHAQIKNDTYLNSKQNNSPEVPNNLNLKHLFNQAKLVDISAFLPSKFSNNLPTNTSIIPTITTKPTTVQDTINTNMYFPKIEKNNISTTRDSKITNNEKHQEDSILKNTSNIDLSSFLNPDYKMGLDITAATQSPESTTMAKSNNIKLDNIFKNIASDDLSSFLPPGYKIGSDITAATQSPESTTMAKSNNIKLDNIFKNIASDDLSSFLPPGYKIGSDITATQTVKNNFNNKGLLPSDYKFNNNSKSEKNMSVGHTNQEKYNIKADDVSIFLPPGYKLHTYKQTTTTTDANKYRTSSVITSTMATPTSTSTGVFKVVYPTRKNKKISRTTTTSKNTLTTRSTTQPTIHIGWPSRATTVFTGWPTSSTTPISIEKLLEAAKSTTTTTEKEEEITVYTTTTSTTTTTIRPTTPGTCETDCDLAGTIKLLDGVKWTPELLDRNTKEWQILSNEVKTQLEDIFRKSAKLNKWLKKIRIDGFSKGSVLVDYFVELKNLDEKINTAQIKNLFYQSLKQDSINSEKFLDDDDFEETLGLGKFVLDSNYTDFVVIPRQYQNIFNENEEKLLLPQWTIAAIVIGLASLLFVIIFGVTVIINREKNYKKQLAPSLSHGMLNHIDKNSLGRLENYGAQQHAVYDLEWITERDVLKKEPGPKNNFDSWKSDWNGHYFNAYYGKNSQMYDERNPHYPNSQF</sequence>
<feature type="chain" id="PRO_5040367983" description="SEA domain-containing protein" evidence="2">
    <location>
        <begin position="21"/>
        <end position="1050"/>
    </location>
</feature>
<feature type="transmembrane region" description="Helical" evidence="1">
    <location>
        <begin position="929"/>
        <end position="953"/>
    </location>
</feature>
<protein>
    <recommendedName>
        <fullName evidence="3">SEA domain-containing protein</fullName>
    </recommendedName>
</protein>
<dbReference type="PROSITE" id="PS50024">
    <property type="entry name" value="SEA"/>
    <property type="match status" value="1"/>
</dbReference>
<keyword evidence="1" id="KW-0812">Transmembrane</keyword>
<keyword evidence="1" id="KW-1133">Transmembrane helix</keyword>
<proteinExistence type="predicted"/>
<evidence type="ECO:0000259" key="3">
    <source>
        <dbReference type="PROSITE" id="PS50024"/>
    </source>
</evidence>
<feature type="signal peptide" evidence="2">
    <location>
        <begin position="1"/>
        <end position="20"/>
    </location>
</feature>
<dbReference type="SUPFAM" id="SSF82671">
    <property type="entry name" value="SEA domain"/>
    <property type="match status" value="1"/>
</dbReference>
<dbReference type="Proteomes" id="UP001154078">
    <property type="component" value="Chromosome 6"/>
</dbReference>
<name>A0A9P0B9J8_BRAAE</name>
<organism evidence="4 5">
    <name type="scientific">Brassicogethes aeneus</name>
    <name type="common">Rape pollen beetle</name>
    <name type="synonym">Meligethes aeneus</name>
    <dbReference type="NCBI Taxonomy" id="1431903"/>
    <lineage>
        <taxon>Eukaryota</taxon>
        <taxon>Metazoa</taxon>
        <taxon>Ecdysozoa</taxon>
        <taxon>Arthropoda</taxon>
        <taxon>Hexapoda</taxon>
        <taxon>Insecta</taxon>
        <taxon>Pterygota</taxon>
        <taxon>Neoptera</taxon>
        <taxon>Endopterygota</taxon>
        <taxon>Coleoptera</taxon>
        <taxon>Polyphaga</taxon>
        <taxon>Cucujiformia</taxon>
        <taxon>Nitidulidae</taxon>
        <taxon>Meligethinae</taxon>
        <taxon>Brassicogethes</taxon>
    </lineage>
</organism>